<organism evidence="6 7">
    <name type="scientific">Candidatus Thiodiazotropha taylori</name>
    <dbReference type="NCBI Taxonomy" id="2792791"/>
    <lineage>
        <taxon>Bacteria</taxon>
        <taxon>Pseudomonadati</taxon>
        <taxon>Pseudomonadota</taxon>
        <taxon>Gammaproteobacteria</taxon>
        <taxon>Chromatiales</taxon>
        <taxon>Sedimenticolaceae</taxon>
        <taxon>Candidatus Thiodiazotropha</taxon>
    </lineage>
</organism>
<feature type="chain" id="PRO_5038167875" description="Peptidyl-prolyl cis-trans isomerase" evidence="4">
    <location>
        <begin position="25"/>
        <end position="189"/>
    </location>
</feature>
<dbReference type="CDD" id="cd01920">
    <property type="entry name" value="cyclophilin_EcCYP_like"/>
    <property type="match status" value="1"/>
</dbReference>
<dbReference type="AlphaFoldDB" id="A0A944MAE6"/>
<keyword evidence="3 4" id="KW-0413">Isomerase</keyword>
<dbReference type="InterPro" id="IPR029000">
    <property type="entry name" value="Cyclophilin-like_dom_sf"/>
</dbReference>
<dbReference type="Pfam" id="PF00160">
    <property type="entry name" value="Pro_isomerase"/>
    <property type="match status" value="1"/>
</dbReference>
<evidence type="ECO:0000313" key="6">
    <source>
        <dbReference type="EMBL" id="MBT2989767.1"/>
    </source>
</evidence>
<reference evidence="6 7" key="1">
    <citation type="submission" date="2021-05" db="EMBL/GenBank/DDBJ databases">
        <title>Genetic and Functional Diversity in Clade A Lucinid endosymbionts from the Bahamas.</title>
        <authorList>
            <person name="Giani N.M."/>
            <person name="Engel A.S."/>
            <person name="Campbell B.J."/>
        </authorList>
    </citation>
    <scope>NUCLEOTIDE SEQUENCE [LARGE SCALE GENOMIC DNA]</scope>
    <source>
        <strain evidence="6">LUC16012Gg_MoonRockCtena</strain>
    </source>
</reference>
<dbReference type="PROSITE" id="PS50072">
    <property type="entry name" value="CSA_PPIASE_2"/>
    <property type="match status" value="1"/>
</dbReference>
<protein>
    <recommendedName>
        <fullName evidence="4">Peptidyl-prolyl cis-trans isomerase</fullName>
        <shortName evidence="4">PPIase</shortName>
        <ecNumber evidence="4">5.2.1.8</ecNumber>
    </recommendedName>
</protein>
<dbReference type="GO" id="GO:0006457">
    <property type="term" value="P:protein folding"/>
    <property type="evidence" value="ECO:0007669"/>
    <property type="project" value="InterPro"/>
</dbReference>
<evidence type="ECO:0000256" key="4">
    <source>
        <dbReference type="RuleBase" id="RU363019"/>
    </source>
</evidence>
<evidence type="ECO:0000259" key="5">
    <source>
        <dbReference type="PROSITE" id="PS50072"/>
    </source>
</evidence>
<comment type="catalytic activity">
    <reaction evidence="4">
        <text>[protein]-peptidylproline (omega=180) = [protein]-peptidylproline (omega=0)</text>
        <dbReference type="Rhea" id="RHEA:16237"/>
        <dbReference type="Rhea" id="RHEA-COMP:10747"/>
        <dbReference type="Rhea" id="RHEA-COMP:10748"/>
        <dbReference type="ChEBI" id="CHEBI:83833"/>
        <dbReference type="ChEBI" id="CHEBI:83834"/>
        <dbReference type="EC" id="5.2.1.8"/>
    </reaction>
</comment>
<feature type="domain" description="PPIase cyclophilin-type" evidence="5">
    <location>
        <begin position="33"/>
        <end position="187"/>
    </location>
</feature>
<dbReference type="InterPro" id="IPR044665">
    <property type="entry name" value="E_coli_cyclophilin_A-like"/>
</dbReference>
<evidence type="ECO:0000256" key="1">
    <source>
        <dbReference type="ARBA" id="ARBA00007365"/>
    </source>
</evidence>
<dbReference type="PRINTS" id="PR00153">
    <property type="entry name" value="CSAPPISMRASE"/>
</dbReference>
<evidence type="ECO:0000256" key="3">
    <source>
        <dbReference type="ARBA" id="ARBA00023235"/>
    </source>
</evidence>
<dbReference type="EC" id="5.2.1.8" evidence="4"/>
<feature type="signal peptide" evidence="4">
    <location>
        <begin position="1"/>
        <end position="24"/>
    </location>
</feature>
<comment type="function">
    <text evidence="4">PPIases accelerate the folding of proteins. It catalyzes the cis-trans isomerization of proline imidic peptide bonds in oligopeptides.</text>
</comment>
<keyword evidence="4" id="KW-0732">Signal</keyword>
<comment type="caution">
    <text evidence="6">The sequence shown here is derived from an EMBL/GenBank/DDBJ whole genome shotgun (WGS) entry which is preliminary data.</text>
</comment>
<keyword evidence="2 4" id="KW-0697">Rotamase</keyword>
<dbReference type="PROSITE" id="PS00170">
    <property type="entry name" value="CSA_PPIASE_1"/>
    <property type="match status" value="1"/>
</dbReference>
<dbReference type="GO" id="GO:0003755">
    <property type="term" value="F:peptidyl-prolyl cis-trans isomerase activity"/>
    <property type="evidence" value="ECO:0007669"/>
    <property type="project" value="UniProtKB-UniRule"/>
</dbReference>
<name>A0A944MAE6_9GAMM</name>
<dbReference type="SUPFAM" id="SSF50891">
    <property type="entry name" value="Cyclophilin-like"/>
    <property type="match status" value="1"/>
</dbReference>
<sequence length="189" mass="20899">MNKARSSLFLCLLSVTFLSSNAWAEKVEVLMKTSMGEIRLSLDKEKAPKSVENFTQYVKDGFYDGTIFHRVIKGFMIQGGGFDESMERKQTRDPVENEAKNGLKNLRGTIAMARTSAPHSATAQFFINHKNNYFLDYPGQDGWGYAVFGKVTAGMDVVDSIAVQPTGVSSGMRDVPKASIVIEKVTVLE</sequence>
<evidence type="ECO:0000256" key="2">
    <source>
        <dbReference type="ARBA" id="ARBA00023110"/>
    </source>
</evidence>
<dbReference type="Proteomes" id="UP000770889">
    <property type="component" value="Unassembled WGS sequence"/>
</dbReference>
<dbReference type="Gene3D" id="2.40.100.10">
    <property type="entry name" value="Cyclophilin-like"/>
    <property type="match status" value="1"/>
</dbReference>
<accession>A0A944MAE6</accession>
<comment type="similarity">
    <text evidence="1 4">Belongs to the cyclophilin-type PPIase family.</text>
</comment>
<dbReference type="InterPro" id="IPR002130">
    <property type="entry name" value="Cyclophilin-type_PPIase_dom"/>
</dbReference>
<dbReference type="EMBL" id="JAHHGM010000010">
    <property type="protein sequence ID" value="MBT2989767.1"/>
    <property type="molecule type" value="Genomic_DNA"/>
</dbReference>
<dbReference type="PANTHER" id="PTHR43246">
    <property type="entry name" value="PEPTIDYL-PROLYL CIS-TRANS ISOMERASE CYP38, CHLOROPLASTIC"/>
    <property type="match status" value="1"/>
</dbReference>
<dbReference type="InterPro" id="IPR020892">
    <property type="entry name" value="Cyclophilin-type_PPIase_CS"/>
</dbReference>
<proteinExistence type="inferred from homology"/>
<evidence type="ECO:0000313" key="7">
    <source>
        <dbReference type="Proteomes" id="UP000770889"/>
    </source>
</evidence>
<gene>
    <name evidence="6" type="ORF">KME65_12460</name>
</gene>